<evidence type="ECO:0000313" key="2">
    <source>
        <dbReference type="Proteomes" id="UP000251584"/>
    </source>
</evidence>
<accession>A0A2X2VN24</accession>
<dbReference type="EMBL" id="UAVY01000004">
    <property type="protein sequence ID" value="SQB29554.1"/>
    <property type="molecule type" value="Genomic_DNA"/>
</dbReference>
<protein>
    <submittedName>
        <fullName evidence="1">Uncharacterized protein</fullName>
    </submittedName>
</protein>
<dbReference type="AlphaFoldDB" id="A0A2X2VN24"/>
<organism evidence="1 2">
    <name type="scientific">Citrobacter koseri</name>
    <name type="common">Citrobacter diversus</name>
    <dbReference type="NCBI Taxonomy" id="545"/>
    <lineage>
        <taxon>Bacteria</taxon>
        <taxon>Pseudomonadati</taxon>
        <taxon>Pseudomonadota</taxon>
        <taxon>Gammaproteobacteria</taxon>
        <taxon>Enterobacterales</taxon>
        <taxon>Enterobacteriaceae</taxon>
        <taxon>Citrobacter</taxon>
    </lineage>
</organism>
<reference evidence="1 2" key="1">
    <citation type="submission" date="2018-06" db="EMBL/GenBank/DDBJ databases">
        <authorList>
            <consortium name="Pathogen Informatics"/>
            <person name="Doyle S."/>
        </authorList>
    </citation>
    <scope>NUCLEOTIDE SEQUENCE [LARGE SCALE GENOMIC DNA]</scope>
    <source>
        <strain evidence="1 2">NCTC10786</strain>
    </source>
</reference>
<name>A0A2X2VN24_CITKO</name>
<evidence type="ECO:0000313" key="1">
    <source>
        <dbReference type="EMBL" id="SQB29554.1"/>
    </source>
</evidence>
<gene>
    <name evidence="1" type="ORF">NCTC10786_03277</name>
</gene>
<sequence>MLPRSDFAGTGIDGVRPFTYLSHRLYQRTLHMINGSRQFADLIAPGDGQRIGQVAAGDITNMGNHSRQRIQQGMTNAVPHHNQNQHQDNGQNTQLPLSKMVVTRALIKRLAVQFFAHASIFAQRFAKCVLHPLGWLREVGIHVAVFEELNQFRQRRMVLLVFFIHIAAGFRHLRQRIDIFEVGIMRCRLLQRAFGVFQPGRFSRCSAD</sequence>
<dbReference type="Proteomes" id="UP000251584">
    <property type="component" value="Unassembled WGS sequence"/>
</dbReference>
<proteinExistence type="predicted"/>